<comment type="pathway">
    <text evidence="2">Isoprenoid biosynthesis; isopentenyl diphosphate biosynthesis via mevalonate pathway; isopentenyl diphosphate from (R)-mevalonate: step 2/3.</text>
</comment>
<evidence type="ECO:0000256" key="12">
    <source>
        <dbReference type="ARBA" id="ARBA00022955"/>
    </source>
</evidence>
<sequence length="204" mass="23561">MAVSLVNDDPAISKNDSSEPRVILLFSGKRKSGKDYITNILQERIGFENGIVIRLSGPIKSHWSKSVGLDIDQLMGNGEYKENYRLEMAKWGESIRRQDHGYFCRAAIDMYNAYSKSVWIVSDVRRKTDIQWFVENFGDICKTIRIESDDSVRNKRGWVYVPGIDDAETECDLDDVETWDLKVTNNNENVEFILQEILRLIGER</sequence>
<evidence type="ECO:0000256" key="8">
    <source>
        <dbReference type="ARBA" id="ARBA00022741"/>
    </source>
</evidence>
<evidence type="ECO:0000256" key="15">
    <source>
        <dbReference type="ARBA" id="ARBA00023166"/>
    </source>
</evidence>
<dbReference type="Pfam" id="PF04275">
    <property type="entry name" value="P-mevalo_kinase"/>
    <property type="match status" value="1"/>
</dbReference>
<dbReference type="Proteomes" id="UP001642520">
    <property type="component" value="Unassembled WGS sequence"/>
</dbReference>
<keyword evidence="6" id="KW-0153">Cholesterol metabolism</keyword>
<keyword evidence="19" id="KW-1185">Reference proteome</keyword>
<evidence type="ECO:0000256" key="14">
    <source>
        <dbReference type="ARBA" id="ARBA00023098"/>
    </source>
</evidence>
<evidence type="ECO:0000256" key="6">
    <source>
        <dbReference type="ARBA" id="ARBA00022548"/>
    </source>
</evidence>
<evidence type="ECO:0000256" key="11">
    <source>
        <dbReference type="ARBA" id="ARBA00022840"/>
    </source>
</evidence>
<comment type="subcellular location">
    <subcellularLocation>
        <location evidence="1">Cytoplasm</location>
        <location evidence="1">Cytosol</location>
    </subcellularLocation>
</comment>
<keyword evidence="12" id="KW-0752">Steroid biosynthesis</keyword>
<keyword evidence="9" id="KW-0418">Kinase</keyword>
<keyword evidence="16" id="KW-0753">Steroid metabolism</keyword>
<dbReference type="Gene3D" id="3.40.50.300">
    <property type="entry name" value="P-loop containing nucleotide triphosphate hydrolases"/>
    <property type="match status" value="1"/>
</dbReference>
<dbReference type="PANTHER" id="PTHR13101:SF1">
    <property type="entry name" value="PHOSPHOMEVALONATE KINASE"/>
    <property type="match status" value="1"/>
</dbReference>
<keyword evidence="10" id="KW-0152">Cholesterol biosynthesis</keyword>
<dbReference type="EC" id="2.7.4.2" evidence="3"/>
<evidence type="ECO:0000313" key="19">
    <source>
        <dbReference type="Proteomes" id="UP001642520"/>
    </source>
</evidence>
<evidence type="ECO:0000256" key="5">
    <source>
        <dbReference type="ARBA" id="ARBA00022516"/>
    </source>
</evidence>
<keyword evidence="13" id="KW-0756">Sterol biosynthesis</keyword>
<evidence type="ECO:0000256" key="2">
    <source>
        <dbReference type="ARBA" id="ARBA00005017"/>
    </source>
</evidence>
<keyword evidence="7" id="KW-0808">Transferase</keyword>
<proteinExistence type="predicted"/>
<keyword evidence="14" id="KW-0443">Lipid metabolism</keyword>
<reference evidence="18 19" key="1">
    <citation type="submission" date="2024-08" db="EMBL/GenBank/DDBJ databases">
        <authorList>
            <person name="Will J Nash"/>
            <person name="Angela Man"/>
            <person name="Seanna McTaggart"/>
            <person name="Kendall Baker"/>
            <person name="Tom Barker"/>
            <person name="Leah Catchpole"/>
            <person name="Alex Durrant"/>
            <person name="Karim Gharbi"/>
            <person name="Naomi Irish"/>
            <person name="Gemy Kaithakottil"/>
            <person name="Debby Ku"/>
            <person name="Aaliyah Providence"/>
            <person name="Felix Shaw"/>
            <person name="David Swarbreck"/>
            <person name="Chris Watkins"/>
            <person name="Ann M. McCartney"/>
            <person name="Giulio Formenti"/>
            <person name="Alice Mouton"/>
            <person name="Noel Vella"/>
            <person name="Bjorn M von Reumont"/>
            <person name="Adriana Vella"/>
            <person name="Wilfried Haerty"/>
        </authorList>
    </citation>
    <scope>NUCLEOTIDE SEQUENCE [LARGE SCALE GENOMIC DNA]</scope>
</reference>
<dbReference type="PANTHER" id="PTHR13101">
    <property type="entry name" value="PHOSPHOMEVALONATE KINASE"/>
    <property type="match status" value="1"/>
</dbReference>
<keyword evidence="5" id="KW-0444">Lipid biosynthesis</keyword>
<protein>
    <recommendedName>
        <fullName evidence="17">Phosphomevalonate kinase</fullName>
        <ecNumber evidence="3">2.7.4.2</ecNumber>
    </recommendedName>
</protein>
<evidence type="ECO:0000256" key="3">
    <source>
        <dbReference type="ARBA" id="ARBA00012958"/>
    </source>
</evidence>
<dbReference type="InterPro" id="IPR005919">
    <property type="entry name" value="Pmev_kin_anim"/>
</dbReference>
<keyword evidence="11" id="KW-0067">ATP-binding</keyword>
<evidence type="ECO:0000256" key="4">
    <source>
        <dbReference type="ARBA" id="ARBA00022490"/>
    </source>
</evidence>
<keyword evidence="8" id="KW-0547">Nucleotide-binding</keyword>
<dbReference type="PIRSF" id="PIRSF036639">
    <property type="entry name" value="PMK_anim"/>
    <property type="match status" value="1"/>
</dbReference>
<dbReference type="EMBL" id="CAXAJV020001289">
    <property type="protein sequence ID" value="CAL7939303.1"/>
    <property type="molecule type" value="Genomic_DNA"/>
</dbReference>
<evidence type="ECO:0000256" key="7">
    <source>
        <dbReference type="ARBA" id="ARBA00022679"/>
    </source>
</evidence>
<evidence type="ECO:0000256" key="16">
    <source>
        <dbReference type="ARBA" id="ARBA00023221"/>
    </source>
</evidence>
<evidence type="ECO:0000256" key="9">
    <source>
        <dbReference type="ARBA" id="ARBA00022777"/>
    </source>
</evidence>
<evidence type="ECO:0000313" key="18">
    <source>
        <dbReference type="EMBL" id="CAL7939303.1"/>
    </source>
</evidence>
<evidence type="ECO:0000256" key="10">
    <source>
        <dbReference type="ARBA" id="ARBA00022778"/>
    </source>
</evidence>
<dbReference type="NCBIfam" id="TIGR01223">
    <property type="entry name" value="Pmev_kin_anim"/>
    <property type="match status" value="1"/>
</dbReference>
<evidence type="ECO:0000256" key="1">
    <source>
        <dbReference type="ARBA" id="ARBA00004514"/>
    </source>
</evidence>
<gene>
    <name evidence="18" type="ORF">XYLVIOL_LOCUS3794</name>
</gene>
<comment type="caution">
    <text evidence="18">The sequence shown here is derived from an EMBL/GenBank/DDBJ whole genome shotgun (WGS) entry which is preliminary data.</text>
</comment>
<accession>A0ABP1NHP9</accession>
<name>A0ABP1NHP9_XYLVO</name>
<dbReference type="InterPro" id="IPR027417">
    <property type="entry name" value="P-loop_NTPase"/>
</dbReference>
<organism evidence="18 19">
    <name type="scientific">Xylocopa violacea</name>
    <name type="common">Violet carpenter bee</name>
    <name type="synonym">Apis violacea</name>
    <dbReference type="NCBI Taxonomy" id="135666"/>
    <lineage>
        <taxon>Eukaryota</taxon>
        <taxon>Metazoa</taxon>
        <taxon>Ecdysozoa</taxon>
        <taxon>Arthropoda</taxon>
        <taxon>Hexapoda</taxon>
        <taxon>Insecta</taxon>
        <taxon>Pterygota</taxon>
        <taxon>Neoptera</taxon>
        <taxon>Endopterygota</taxon>
        <taxon>Hymenoptera</taxon>
        <taxon>Apocrita</taxon>
        <taxon>Aculeata</taxon>
        <taxon>Apoidea</taxon>
        <taxon>Anthophila</taxon>
        <taxon>Apidae</taxon>
        <taxon>Xylocopa</taxon>
        <taxon>Xylocopa</taxon>
    </lineage>
</organism>
<evidence type="ECO:0000256" key="13">
    <source>
        <dbReference type="ARBA" id="ARBA00023011"/>
    </source>
</evidence>
<keyword evidence="4" id="KW-0963">Cytoplasm</keyword>
<keyword evidence="15" id="KW-1207">Sterol metabolism</keyword>
<evidence type="ECO:0000256" key="17">
    <source>
        <dbReference type="ARBA" id="ARBA00034549"/>
    </source>
</evidence>